<dbReference type="OrthoDB" id="8707822at2"/>
<dbReference type="InterPro" id="IPR002838">
    <property type="entry name" value="AIM24"/>
</dbReference>
<proteinExistence type="predicted"/>
<dbReference type="SUPFAM" id="SSF51219">
    <property type="entry name" value="TRAP-like"/>
    <property type="match status" value="1"/>
</dbReference>
<evidence type="ECO:0008006" key="3">
    <source>
        <dbReference type="Google" id="ProtNLM"/>
    </source>
</evidence>
<dbReference type="Pfam" id="PF01987">
    <property type="entry name" value="AIM24"/>
    <property type="match status" value="1"/>
</dbReference>
<dbReference type="Proteomes" id="UP000194218">
    <property type="component" value="Chromosome"/>
</dbReference>
<dbReference type="Gene3D" id="3.60.160.10">
    <property type="entry name" value="Mitochondrial biogenesis AIM24"/>
    <property type="match status" value="1"/>
</dbReference>
<dbReference type="InterPro" id="IPR036983">
    <property type="entry name" value="AIM24_sf"/>
</dbReference>
<protein>
    <recommendedName>
        <fullName evidence="3">AIM24 family protein</fullName>
    </recommendedName>
</protein>
<dbReference type="PANTHER" id="PTHR38074">
    <property type="entry name" value="ALTERED INHERITANCE OF MITOCHONDRIA PROTEIN 24, MITOCHONDRIAL"/>
    <property type="match status" value="1"/>
</dbReference>
<evidence type="ECO:0000313" key="2">
    <source>
        <dbReference type="Proteomes" id="UP000194218"/>
    </source>
</evidence>
<gene>
    <name evidence="1" type="ORF">CAG99_07470</name>
</gene>
<dbReference type="EMBL" id="CP021121">
    <property type="protein sequence ID" value="ARQ68713.1"/>
    <property type="molecule type" value="Genomic_DNA"/>
</dbReference>
<organism evidence="1 2">
    <name type="scientific">Streptomyces marincola</name>
    <dbReference type="NCBI Taxonomy" id="2878388"/>
    <lineage>
        <taxon>Bacteria</taxon>
        <taxon>Bacillati</taxon>
        <taxon>Actinomycetota</taxon>
        <taxon>Actinomycetes</taxon>
        <taxon>Kitasatosporales</taxon>
        <taxon>Streptomycetaceae</taxon>
        <taxon>Streptomyces</taxon>
    </lineage>
</organism>
<accession>A0A1W7CV69</accession>
<dbReference type="RefSeq" id="WP_086158222.1">
    <property type="nucleotide sequence ID" value="NZ_CP021121.1"/>
</dbReference>
<dbReference type="AlphaFoldDB" id="A0A1W7CV69"/>
<keyword evidence="2" id="KW-1185">Reference proteome</keyword>
<dbReference type="KEGG" id="smao:CAG99_07470"/>
<dbReference type="InterPro" id="IPR016031">
    <property type="entry name" value="Trp_RNA-bd_attenuator-like_dom"/>
</dbReference>
<reference evidence="1 2" key="1">
    <citation type="submission" date="2017-05" db="EMBL/GenBank/DDBJ databases">
        <title>Complete genome sequence of Streptomyces sp. SCSIO 03032 revealed the diverse biosynthetic pathways for its bioactive secondary metabolites.</title>
        <authorList>
            <person name="Ma L."/>
            <person name="Zhu Y."/>
            <person name="Zhang W."/>
            <person name="Zhang G."/>
            <person name="Tian X."/>
            <person name="Zhang S."/>
            <person name="Zhang C."/>
        </authorList>
    </citation>
    <scope>NUCLEOTIDE SEQUENCE [LARGE SCALE GENOMIC DNA]</scope>
    <source>
        <strain evidence="1 2">SCSIO 03032</strain>
    </source>
</reference>
<sequence length="229" mass="24057">MDQRMAAGFAPAAPPAVRMENHGPTMARVAMHSGSDLFARTGSMVAYEGFIQYESNPTALRQAVAGRLSGESVPLMKCQGDGVLYLADYGADVVCLPLANEGLSVNASNVLAFDAHLEWGVQRVKGVAKFAGQGLFNLGISGAGWVAVTSRGIPVVIDCAQAGETYVDPDALVAWSTGLDMRAKRSFKASSLIGRGSGEAFQLAFSGRGFVIVQPSEDSTDRLTAQPQN</sequence>
<name>A0A1W7CV69_9ACTN</name>
<dbReference type="PANTHER" id="PTHR38074:SF1">
    <property type="entry name" value="ALTERED INHERITANCE OF MITOCHONDRIA PROTEIN 24, MITOCHONDRIAL"/>
    <property type="match status" value="1"/>
</dbReference>
<evidence type="ECO:0000313" key="1">
    <source>
        <dbReference type="EMBL" id="ARQ68713.1"/>
    </source>
</evidence>